<dbReference type="Pfam" id="PF00076">
    <property type="entry name" value="RRM_1"/>
    <property type="match status" value="1"/>
</dbReference>
<organism evidence="4 5">
    <name type="scientific">Brassica napus</name>
    <name type="common">Rape</name>
    <dbReference type="NCBI Taxonomy" id="3708"/>
    <lineage>
        <taxon>Eukaryota</taxon>
        <taxon>Viridiplantae</taxon>
        <taxon>Streptophyta</taxon>
        <taxon>Embryophyta</taxon>
        <taxon>Tracheophyta</taxon>
        <taxon>Spermatophyta</taxon>
        <taxon>Magnoliopsida</taxon>
        <taxon>eudicotyledons</taxon>
        <taxon>Gunneridae</taxon>
        <taxon>Pentapetalae</taxon>
        <taxon>rosids</taxon>
        <taxon>malvids</taxon>
        <taxon>Brassicales</taxon>
        <taxon>Brassicaceae</taxon>
        <taxon>Brassiceae</taxon>
        <taxon>Brassica</taxon>
    </lineage>
</organism>
<keyword evidence="1" id="KW-0694">RNA-binding</keyword>
<feature type="compositionally biased region" description="Acidic residues" evidence="2">
    <location>
        <begin position="703"/>
        <end position="721"/>
    </location>
</feature>
<feature type="compositionally biased region" description="Low complexity" evidence="2">
    <location>
        <begin position="823"/>
        <end position="840"/>
    </location>
</feature>
<sequence>MVGAKVKAGQTLKVKPGENCLIHISQASLGKAENGVFGLLYATVDDKKLLLGTLSQDSFPHINFDHLLFDREFELSHTLDRGYVHFIGHQRNKKKRANESSKTPVSFNTACCNLEIKEMNKSIKELSEAVKTLQQILLTKADLPEEKETPKKKEEDSCCFGCEEATGNNEQTIFVKGFENVRPRAEIKNALRNFFGSCGEITRVYVPIECRNRVPLGFAFIDLRKGEGNEKALELNGSYMGGKELEVTMASHRDEYYGFTDFHGCERCPVFLDHIYFPSLIKHRRSVYRYEGRLGLGKKSTNHCLNYCLCHIFRFPMPKILLLIAAQTSDSPGDKINIDRSDEPPSPPPFPPRMFALGDEPVGVRVTPYHKPTCIRKILNALEPDEAQTIRETQFGKLVEIADKPSFSGRFGRFLLSRQLKVAKKHEVRFPFAGKPVRFSLREFALVSGLNCRSYPPHSKKKSKNISEKPYWGELFGSMTEVPVSYVITMLKKKTVSDKDTRIKYALLALLCAVILPTSHNPRILPQHAEKIKYMDDPKTPSPPSLESLFLLHHQNGILGAGKPLKVKPDEDCLIHLSQASLDKGKKGETAVLYVTVDGKKLVIGTLVQDTIPQISFDLVFEKEFELSHSSKGSVHFIGYKSPNIDEEEDFPCDSEEEEEEVEVPATSTVTTNGATPTSSVVTVDSKPKAAAKAKPAVVKPESDEDDDESDEEDDSEDDGSDSEKGMDVDEDDSEDEEDDSEEEEEDTPKKPETSNKKRPIESATPVSAKKTKPAVAATPQKSEEKKGGHTATPHPAKKGGKSPMNANQSPKSGGQSSGSGGNKKPFNNSGKQFGSNNKGNKGKGKGSRA</sequence>
<dbReference type="EMBL" id="JAGKQM010000012">
    <property type="protein sequence ID" value="KAH0896178.1"/>
    <property type="molecule type" value="Genomic_DNA"/>
</dbReference>
<evidence type="ECO:0000313" key="5">
    <source>
        <dbReference type="Proteomes" id="UP000824890"/>
    </source>
</evidence>
<dbReference type="Gene3D" id="2.60.120.340">
    <property type="entry name" value="Nucleoplasmin core domain"/>
    <property type="match status" value="2"/>
</dbReference>
<feature type="compositionally biased region" description="Acidic residues" evidence="2">
    <location>
        <begin position="729"/>
        <end position="747"/>
    </location>
</feature>
<feature type="compositionally biased region" description="Polar residues" evidence="2">
    <location>
        <begin position="666"/>
        <end position="683"/>
    </location>
</feature>
<dbReference type="Pfam" id="PF09331">
    <property type="entry name" value="DUF1985"/>
    <property type="match status" value="1"/>
</dbReference>
<evidence type="ECO:0000313" key="4">
    <source>
        <dbReference type="EMBL" id="KAH0896178.1"/>
    </source>
</evidence>
<comment type="caution">
    <text evidence="4">The sequence shown here is derived from an EMBL/GenBank/DDBJ whole genome shotgun (WGS) entry which is preliminary data.</text>
</comment>
<gene>
    <name evidence="4" type="ORF">HID58_045746</name>
</gene>
<evidence type="ECO:0000256" key="2">
    <source>
        <dbReference type="SAM" id="MobiDB-lite"/>
    </source>
</evidence>
<proteinExistence type="predicted"/>
<dbReference type="InterPro" id="IPR000504">
    <property type="entry name" value="RRM_dom"/>
</dbReference>
<feature type="domain" description="RRM" evidence="3">
    <location>
        <begin position="171"/>
        <end position="252"/>
    </location>
</feature>
<evidence type="ECO:0000256" key="1">
    <source>
        <dbReference type="PROSITE-ProRule" id="PRU00176"/>
    </source>
</evidence>
<feature type="compositionally biased region" description="Basic and acidic residues" evidence="2">
    <location>
        <begin position="748"/>
        <end position="761"/>
    </location>
</feature>
<dbReference type="Proteomes" id="UP000824890">
    <property type="component" value="Unassembled WGS sequence"/>
</dbReference>
<dbReference type="PANTHER" id="PTHR48449:SF2">
    <property type="entry name" value="UBIQUITIN-LIKE PROTEASE FAMILY PROFILE DOMAIN-CONTAINING PROTEIN"/>
    <property type="match status" value="1"/>
</dbReference>
<dbReference type="InterPro" id="IPR035979">
    <property type="entry name" value="RBD_domain_sf"/>
</dbReference>
<dbReference type="InterPro" id="IPR015410">
    <property type="entry name" value="DUF1985"/>
</dbReference>
<reference evidence="4 5" key="1">
    <citation type="submission" date="2021-05" db="EMBL/GenBank/DDBJ databases">
        <title>Genome Assembly of Synthetic Allotetraploid Brassica napus Reveals Homoeologous Exchanges between Subgenomes.</title>
        <authorList>
            <person name="Davis J.T."/>
        </authorList>
    </citation>
    <scope>NUCLEOTIDE SEQUENCE [LARGE SCALE GENOMIC DNA]</scope>
    <source>
        <strain evidence="5">cv. Da-Ae</strain>
        <tissue evidence="4">Seedling</tissue>
    </source>
</reference>
<dbReference type="PROSITE" id="PS50102">
    <property type="entry name" value="RRM"/>
    <property type="match status" value="1"/>
</dbReference>
<name>A0ABQ8AUM3_BRANA</name>
<feature type="region of interest" description="Disordered" evidence="2">
    <location>
        <begin position="643"/>
        <end position="850"/>
    </location>
</feature>
<dbReference type="Gene3D" id="3.30.70.330">
    <property type="match status" value="1"/>
</dbReference>
<dbReference type="Pfam" id="PF17800">
    <property type="entry name" value="NPL"/>
    <property type="match status" value="2"/>
</dbReference>
<feature type="compositionally biased region" description="Low complexity" evidence="2">
    <location>
        <begin position="689"/>
        <end position="700"/>
    </location>
</feature>
<keyword evidence="5" id="KW-1185">Reference proteome</keyword>
<dbReference type="InterPro" id="IPR041232">
    <property type="entry name" value="NPL"/>
</dbReference>
<dbReference type="SMART" id="SM00360">
    <property type="entry name" value="RRM"/>
    <property type="match status" value="1"/>
</dbReference>
<feature type="compositionally biased region" description="Acidic residues" evidence="2">
    <location>
        <begin position="645"/>
        <end position="663"/>
    </location>
</feature>
<feature type="compositionally biased region" description="Basic residues" evidence="2">
    <location>
        <begin position="841"/>
        <end position="850"/>
    </location>
</feature>
<dbReference type="InterPro" id="IPR012677">
    <property type="entry name" value="Nucleotide-bd_a/b_plait_sf"/>
</dbReference>
<protein>
    <recommendedName>
        <fullName evidence="3">RRM domain-containing protein</fullName>
    </recommendedName>
</protein>
<accession>A0ABQ8AUM3</accession>
<evidence type="ECO:0000259" key="3">
    <source>
        <dbReference type="PROSITE" id="PS50102"/>
    </source>
</evidence>
<dbReference type="SUPFAM" id="SSF54928">
    <property type="entry name" value="RNA-binding domain, RBD"/>
    <property type="match status" value="1"/>
</dbReference>
<dbReference type="PANTHER" id="PTHR48449">
    <property type="entry name" value="DUF1985 DOMAIN-CONTAINING PROTEIN"/>
    <property type="match status" value="1"/>
</dbReference>